<reference evidence="1 2" key="1">
    <citation type="journal article" date="2009" name="Stand. Genomic Sci.">
        <title>Complete genome sequence of Desulfotomaculum acetoxidans type strain (5575).</title>
        <authorList>
            <person name="Spring S."/>
            <person name="Lapidus A."/>
            <person name="Schroder M."/>
            <person name="Gleim D."/>
            <person name="Sims D."/>
            <person name="Meincke L."/>
            <person name="Glavina Del Rio T."/>
            <person name="Tice H."/>
            <person name="Copeland A."/>
            <person name="Cheng J.F."/>
            <person name="Lucas S."/>
            <person name="Chen F."/>
            <person name="Nolan M."/>
            <person name="Bruce D."/>
            <person name="Goodwin L."/>
            <person name="Pitluck S."/>
            <person name="Ivanova N."/>
            <person name="Mavromatis K."/>
            <person name="Mikhailova N."/>
            <person name="Pati A."/>
            <person name="Chen A."/>
            <person name="Palaniappan K."/>
            <person name="Land M."/>
            <person name="Hauser L."/>
            <person name="Chang Y.J."/>
            <person name="Jeffries C.D."/>
            <person name="Chain P."/>
            <person name="Saunders E."/>
            <person name="Brettin T."/>
            <person name="Detter J.C."/>
            <person name="Goker M."/>
            <person name="Bristow J."/>
            <person name="Eisen J.A."/>
            <person name="Markowitz V."/>
            <person name="Hugenholtz P."/>
            <person name="Kyrpides N.C."/>
            <person name="Klenk H.P."/>
            <person name="Han C."/>
        </authorList>
    </citation>
    <scope>NUCLEOTIDE SEQUENCE [LARGE SCALE GENOMIC DNA]</scope>
    <source>
        <strain evidence="2">ATCC 49208 / DSM 771 / VKM B-1644</strain>
    </source>
</reference>
<gene>
    <name evidence="1" type="ordered locus">Dtox_1715</name>
</gene>
<keyword evidence="2" id="KW-1185">Reference proteome</keyword>
<dbReference type="KEGG" id="dae:Dtox_1715"/>
<organism evidence="1 2">
    <name type="scientific">Desulfofarcimen acetoxidans (strain ATCC 49208 / DSM 771 / KCTC 5769 / VKM B-1644 / 5575)</name>
    <name type="common">Desulfotomaculum acetoxidans</name>
    <dbReference type="NCBI Taxonomy" id="485916"/>
    <lineage>
        <taxon>Bacteria</taxon>
        <taxon>Bacillati</taxon>
        <taxon>Bacillota</taxon>
        <taxon>Clostridia</taxon>
        <taxon>Eubacteriales</taxon>
        <taxon>Peptococcaceae</taxon>
        <taxon>Desulfofarcimen</taxon>
    </lineage>
</organism>
<sequence length="96" mass="10747">MKILTDNRFGLHISQVEQTCSLADSSGIKTNESELSIMASKELESARATISELFDAAKLVLKTFHRKTGLSMSEEFALNELYQVINKLKVNKIITK</sequence>
<dbReference type="HOGENOM" id="CLU_2355135_0_0_9"/>
<accession>C8VWZ6</accession>
<evidence type="ECO:0000313" key="2">
    <source>
        <dbReference type="Proteomes" id="UP000002217"/>
    </source>
</evidence>
<dbReference type="STRING" id="485916.Dtox_1715"/>
<proteinExistence type="predicted"/>
<dbReference type="EMBL" id="CP001720">
    <property type="protein sequence ID" value="ACV62572.1"/>
    <property type="molecule type" value="Genomic_DNA"/>
</dbReference>
<dbReference type="AlphaFoldDB" id="C8VWZ6"/>
<dbReference type="RefSeq" id="WP_015757283.1">
    <property type="nucleotide sequence ID" value="NC_013216.1"/>
</dbReference>
<protein>
    <submittedName>
        <fullName evidence="1">Uncharacterized protein</fullName>
    </submittedName>
</protein>
<dbReference type="Proteomes" id="UP000002217">
    <property type="component" value="Chromosome"/>
</dbReference>
<name>C8VWZ6_DESAS</name>
<evidence type="ECO:0000313" key="1">
    <source>
        <dbReference type="EMBL" id="ACV62572.1"/>
    </source>
</evidence>